<accession>A0A915AZF4</accession>
<evidence type="ECO:0000256" key="2">
    <source>
        <dbReference type="ARBA" id="ARBA00005194"/>
    </source>
</evidence>
<evidence type="ECO:0000313" key="13">
    <source>
        <dbReference type="WBParaSite" id="PgR019_g115_t01"/>
    </source>
</evidence>
<feature type="transmembrane region" description="Helical" evidence="11">
    <location>
        <begin position="120"/>
        <end position="138"/>
    </location>
</feature>
<proteinExistence type="inferred from homology"/>
<dbReference type="GO" id="GO:0034626">
    <property type="term" value="P:fatty acid elongation, polyunsaturated fatty acid"/>
    <property type="evidence" value="ECO:0007669"/>
    <property type="project" value="TreeGrafter"/>
</dbReference>
<dbReference type="GO" id="GO:0009922">
    <property type="term" value="F:fatty acid elongase activity"/>
    <property type="evidence" value="ECO:0007669"/>
    <property type="project" value="UniProtKB-EC"/>
</dbReference>
<comment type="subcellular location">
    <subcellularLocation>
        <location evidence="1">Membrane</location>
        <topology evidence="1">Multi-pass membrane protein</topology>
    </subcellularLocation>
</comment>
<comment type="pathway">
    <text evidence="2">Lipid metabolism; fatty acid biosynthesis.</text>
</comment>
<evidence type="ECO:0000256" key="8">
    <source>
        <dbReference type="ARBA" id="ARBA00023098"/>
    </source>
</evidence>
<dbReference type="AlphaFoldDB" id="A0A915AZF4"/>
<evidence type="ECO:0000256" key="5">
    <source>
        <dbReference type="ARBA" id="ARBA00022692"/>
    </source>
</evidence>
<keyword evidence="5 11" id="KW-0812">Transmembrane</keyword>
<dbReference type="EC" id="2.3.1.199" evidence="11"/>
<protein>
    <recommendedName>
        <fullName evidence="11">Elongation of very long chain fatty acids protein</fullName>
        <ecNumber evidence="11">2.3.1.199</ecNumber>
    </recommendedName>
    <alternativeName>
        <fullName evidence="11">Very-long-chain 3-oxoacyl-CoA synthase</fullName>
    </alternativeName>
</protein>
<sequence length="187" mass="21335">TIPQILYIAIINIDFPLNLLSILQCRNISLECNFPFSYLLQDLLYSLLTEDIYRSLCYSVHPNGVAAYWSLLFAISKLVEFVDTLFIVLKKKPLIFLHYYHHAAVLIYTVHSGAENTAAGRAFISMNFFAHSLMYTYYAFTAAKLRPPRWISMGVTTVQIVQMLIGVTISAYVYKIKAKEHLPLGTL</sequence>
<keyword evidence="7 11" id="KW-1133">Transmembrane helix</keyword>
<dbReference type="GO" id="GO:0005789">
    <property type="term" value="C:endoplasmic reticulum membrane"/>
    <property type="evidence" value="ECO:0007669"/>
    <property type="project" value="TreeGrafter"/>
</dbReference>
<name>A0A915AZF4_PARUN</name>
<evidence type="ECO:0000256" key="9">
    <source>
        <dbReference type="ARBA" id="ARBA00023136"/>
    </source>
</evidence>
<evidence type="ECO:0000256" key="7">
    <source>
        <dbReference type="ARBA" id="ARBA00022989"/>
    </source>
</evidence>
<dbReference type="Pfam" id="PF01151">
    <property type="entry name" value="ELO"/>
    <property type="match status" value="1"/>
</dbReference>
<evidence type="ECO:0000313" key="12">
    <source>
        <dbReference type="Proteomes" id="UP000887569"/>
    </source>
</evidence>
<keyword evidence="9 11" id="KW-0472">Membrane</keyword>
<dbReference type="Proteomes" id="UP000887569">
    <property type="component" value="Unplaced"/>
</dbReference>
<evidence type="ECO:0000256" key="4">
    <source>
        <dbReference type="ARBA" id="ARBA00022679"/>
    </source>
</evidence>
<evidence type="ECO:0000256" key="3">
    <source>
        <dbReference type="ARBA" id="ARBA00022516"/>
    </source>
</evidence>
<reference evidence="13" key="1">
    <citation type="submission" date="2022-11" db="UniProtKB">
        <authorList>
            <consortium name="WormBaseParasite"/>
        </authorList>
    </citation>
    <scope>IDENTIFICATION</scope>
</reference>
<comment type="catalytic activity">
    <reaction evidence="11">
        <text>a very-long-chain acyl-CoA + malonyl-CoA + H(+) = a very-long-chain 3-oxoacyl-CoA + CO2 + CoA</text>
        <dbReference type="Rhea" id="RHEA:32727"/>
        <dbReference type="ChEBI" id="CHEBI:15378"/>
        <dbReference type="ChEBI" id="CHEBI:16526"/>
        <dbReference type="ChEBI" id="CHEBI:57287"/>
        <dbReference type="ChEBI" id="CHEBI:57384"/>
        <dbReference type="ChEBI" id="CHEBI:90725"/>
        <dbReference type="ChEBI" id="CHEBI:90736"/>
        <dbReference type="EC" id="2.3.1.199"/>
    </reaction>
</comment>
<dbReference type="InterPro" id="IPR002076">
    <property type="entry name" value="ELO_fam"/>
</dbReference>
<dbReference type="GO" id="GO:0019367">
    <property type="term" value="P:fatty acid elongation, saturated fatty acid"/>
    <property type="evidence" value="ECO:0007669"/>
    <property type="project" value="TreeGrafter"/>
</dbReference>
<dbReference type="PANTHER" id="PTHR11157:SF156">
    <property type="entry name" value="FATTY ACID ELONGATION PROTEIN 4-RELATED"/>
    <property type="match status" value="1"/>
</dbReference>
<dbReference type="InterPro" id="IPR030457">
    <property type="entry name" value="ELO_CS"/>
</dbReference>
<keyword evidence="10 11" id="KW-0275">Fatty acid biosynthesis</keyword>
<evidence type="ECO:0000256" key="1">
    <source>
        <dbReference type="ARBA" id="ARBA00004141"/>
    </source>
</evidence>
<dbReference type="WBParaSite" id="PgR019_g115_t01">
    <property type="protein sequence ID" value="PgR019_g115_t01"/>
    <property type="gene ID" value="PgR019_g115"/>
</dbReference>
<evidence type="ECO:0000256" key="11">
    <source>
        <dbReference type="RuleBase" id="RU361115"/>
    </source>
</evidence>
<dbReference type="PROSITE" id="PS01188">
    <property type="entry name" value="ELO"/>
    <property type="match status" value="1"/>
</dbReference>
<dbReference type="GO" id="GO:0030148">
    <property type="term" value="P:sphingolipid biosynthetic process"/>
    <property type="evidence" value="ECO:0007669"/>
    <property type="project" value="TreeGrafter"/>
</dbReference>
<keyword evidence="8 11" id="KW-0443">Lipid metabolism</keyword>
<dbReference type="GO" id="GO:0042761">
    <property type="term" value="P:very long-chain fatty acid biosynthetic process"/>
    <property type="evidence" value="ECO:0007669"/>
    <property type="project" value="TreeGrafter"/>
</dbReference>
<comment type="caution">
    <text evidence="11">Lacks conserved residue(s) required for the propagation of feature annotation.</text>
</comment>
<keyword evidence="6 11" id="KW-0276">Fatty acid metabolism</keyword>
<comment type="similarity">
    <text evidence="11">Belongs to the ELO family.</text>
</comment>
<evidence type="ECO:0000256" key="6">
    <source>
        <dbReference type="ARBA" id="ARBA00022832"/>
    </source>
</evidence>
<keyword evidence="12" id="KW-1185">Reference proteome</keyword>
<evidence type="ECO:0000256" key="10">
    <source>
        <dbReference type="ARBA" id="ARBA00023160"/>
    </source>
</evidence>
<organism evidence="12 13">
    <name type="scientific">Parascaris univalens</name>
    <name type="common">Nematode worm</name>
    <dbReference type="NCBI Taxonomy" id="6257"/>
    <lineage>
        <taxon>Eukaryota</taxon>
        <taxon>Metazoa</taxon>
        <taxon>Ecdysozoa</taxon>
        <taxon>Nematoda</taxon>
        <taxon>Chromadorea</taxon>
        <taxon>Rhabditida</taxon>
        <taxon>Spirurina</taxon>
        <taxon>Ascaridomorpha</taxon>
        <taxon>Ascaridoidea</taxon>
        <taxon>Ascarididae</taxon>
        <taxon>Parascaris</taxon>
    </lineage>
</organism>
<feature type="transmembrane region" description="Helical" evidence="11">
    <location>
        <begin position="150"/>
        <end position="174"/>
    </location>
</feature>
<keyword evidence="3 11" id="KW-0444">Lipid biosynthesis</keyword>
<keyword evidence="4 11" id="KW-0808">Transferase</keyword>
<dbReference type="PANTHER" id="PTHR11157">
    <property type="entry name" value="FATTY ACID ACYL TRANSFERASE-RELATED"/>
    <property type="match status" value="1"/>
</dbReference>
<dbReference type="GO" id="GO:0034625">
    <property type="term" value="P:fatty acid elongation, monounsaturated fatty acid"/>
    <property type="evidence" value="ECO:0007669"/>
    <property type="project" value="TreeGrafter"/>
</dbReference>